<dbReference type="OrthoDB" id="6199137at2"/>
<keyword evidence="1" id="KW-1133">Transmembrane helix</keyword>
<evidence type="ECO:0008006" key="4">
    <source>
        <dbReference type="Google" id="ProtNLM"/>
    </source>
</evidence>
<dbReference type="Pfam" id="PF10617">
    <property type="entry name" value="DUF2474"/>
    <property type="match status" value="1"/>
</dbReference>
<dbReference type="EMBL" id="FNUD01000002">
    <property type="protein sequence ID" value="SEE62995.1"/>
    <property type="molecule type" value="Genomic_DNA"/>
</dbReference>
<feature type="transmembrane region" description="Helical" evidence="1">
    <location>
        <begin position="22"/>
        <end position="43"/>
    </location>
</feature>
<dbReference type="RefSeq" id="WP_048359305.1">
    <property type="nucleotide sequence ID" value="NZ_FNUD01000002.1"/>
</dbReference>
<organism evidence="2 3">
    <name type="scientific">Pseudomonas deceptionensis</name>
    <dbReference type="NCBI Taxonomy" id="882211"/>
    <lineage>
        <taxon>Bacteria</taxon>
        <taxon>Pseudomonadati</taxon>
        <taxon>Pseudomonadota</taxon>
        <taxon>Gammaproteobacteria</taxon>
        <taxon>Pseudomonadales</taxon>
        <taxon>Pseudomonadaceae</taxon>
        <taxon>Pseudomonas</taxon>
    </lineage>
</organism>
<keyword evidence="1" id="KW-0472">Membrane</keyword>
<evidence type="ECO:0000313" key="3">
    <source>
        <dbReference type="Proteomes" id="UP000183613"/>
    </source>
</evidence>
<sequence length="55" mass="6319">MAGKDYLHDVQECEKKPLWQRIGWLLVIWTASVASLGVFAWLIRLFMTAAGMKTH</sequence>
<dbReference type="PATRIC" id="fig|882211.3.peg.1546"/>
<dbReference type="Proteomes" id="UP000183613">
    <property type="component" value="Unassembled WGS sequence"/>
</dbReference>
<evidence type="ECO:0000313" key="2">
    <source>
        <dbReference type="EMBL" id="SEE62995.1"/>
    </source>
</evidence>
<gene>
    <name evidence="2" type="ORF">SAMN04489800_1509</name>
</gene>
<accession>A0A0J6GAX2</accession>
<keyword evidence="1" id="KW-0812">Transmembrane</keyword>
<dbReference type="AlphaFoldDB" id="A0A0J6GAX2"/>
<evidence type="ECO:0000256" key="1">
    <source>
        <dbReference type="SAM" id="Phobius"/>
    </source>
</evidence>
<comment type="caution">
    <text evidence="2">The sequence shown here is derived from an EMBL/GenBank/DDBJ whole genome shotgun (WGS) entry which is preliminary data.</text>
</comment>
<protein>
    <recommendedName>
        <fullName evidence="4">DUF2474 domain-containing protein</fullName>
    </recommendedName>
</protein>
<dbReference type="InterPro" id="IPR018895">
    <property type="entry name" value="DUF2474"/>
</dbReference>
<keyword evidence="3" id="KW-1185">Reference proteome</keyword>
<reference evidence="2" key="1">
    <citation type="submission" date="2016-10" db="EMBL/GenBank/DDBJ databases">
        <authorList>
            <person name="Varghese N."/>
            <person name="Submissions S."/>
        </authorList>
    </citation>
    <scope>NUCLEOTIDE SEQUENCE [LARGE SCALE GENOMIC DNA]</scope>
    <source>
        <strain evidence="2">LMG 25555</strain>
    </source>
</reference>
<name>A0A0J6GAX2_PSEDM</name>
<proteinExistence type="predicted"/>